<accession>A0AAV8QAK6</accession>
<feature type="domain" description="RRM" evidence="2">
    <location>
        <begin position="110"/>
        <end position="152"/>
    </location>
</feature>
<dbReference type="AlphaFoldDB" id="A0AAV8QAK6"/>
<dbReference type="Pfam" id="PF00076">
    <property type="entry name" value="RRM_1"/>
    <property type="match status" value="1"/>
</dbReference>
<proteinExistence type="predicted"/>
<dbReference type="InterPro" id="IPR000504">
    <property type="entry name" value="RRM_dom"/>
</dbReference>
<dbReference type="EMBL" id="JAQQAF010000002">
    <property type="protein sequence ID" value="KAJ8505117.1"/>
    <property type="molecule type" value="Genomic_DNA"/>
</dbReference>
<protein>
    <recommendedName>
        <fullName evidence="2">RRM domain-containing protein</fullName>
    </recommendedName>
</protein>
<comment type="caution">
    <text evidence="3">The sequence shown here is derived from an EMBL/GenBank/DDBJ whole genome shotgun (WGS) entry which is preliminary data.</text>
</comment>
<sequence>MAGRGVPSAARRPAYENHDMKTDSERFMSSSCPSRSASQIARPRGQEELAAAPPPLVTPSKTTTTSPYSAAEAATAATTALPQSSPPPIRSTASSSRILSEDQLIYFFLRWAATRRTLLQAFDTYGPVEDRNVVVDRQGHGRAKGYGFVLYPRTCRRREGPRATLEEDQEPRYLQSTGVRRSRRSFQRRAHLRAEGVRGPPPAGAKVAGFGPQSSSSGSSCWGATPQPVLAAMAAVQNQALYSQNPAAYSSLLGH</sequence>
<feature type="compositionally biased region" description="Low complexity" evidence="1">
    <location>
        <begin position="58"/>
        <end position="83"/>
    </location>
</feature>
<evidence type="ECO:0000313" key="4">
    <source>
        <dbReference type="Proteomes" id="UP001222027"/>
    </source>
</evidence>
<keyword evidence="4" id="KW-1185">Reference proteome</keyword>
<feature type="compositionally biased region" description="Polar residues" evidence="1">
    <location>
        <begin position="27"/>
        <end position="39"/>
    </location>
</feature>
<evidence type="ECO:0000313" key="3">
    <source>
        <dbReference type="EMBL" id="KAJ8505117.1"/>
    </source>
</evidence>
<feature type="region of interest" description="Disordered" evidence="1">
    <location>
        <begin position="195"/>
        <end position="220"/>
    </location>
</feature>
<gene>
    <name evidence="3" type="ORF">OPV22_006003</name>
</gene>
<feature type="region of interest" description="Disordered" evidence="1">
    <location>
        <begin position="1"/>
        <end position="95"/>
    </location>
</feature>
<dbReference type="Gene3D" id="3.30.70.330">
    <property type="match status" value="1"/>
</dbReference>
<dbReference type="SUPFAM" id="SSF54928">
    <property type="entry name" value="RNA-binding domain, RBD"/>
    <property type="match status" value="1"/>
</dbReference>
<dbReference type="GO" id="GO:0003723">
    <property type="term" value="F:RNA binding"/>
    <property type="evidence" value="ECO:0007669"/>
    <property type="project" value="InterPro"/>
</dbReference>
<feature type="compositionally biased region" description="Basic and acidic residues" evidence="1">
    <location>
        <begin position="13"/>
        <end position="26"/>
    </location>
</feature>
<dbReference type="InterPro" id="IPR012677">
    <property type="entry name" value="Nucleotide-bd_a/b_plait_sf"/>
</dbReference>
<dbReference type="Proteomes" id="UP001222027">
    <property type="component" value="Unassembled WGS sequence"/>
</dbReference>
<dbReference type="InterPro" id="IPR035979">
    <property type="entry name" value="RBD_domain_sf"/>
</dbReference>
<evidence type="ECO:0000256" key="1">
    <source>
        <dbReference type="SAM" id="MobiDB-lite"/>
    </source>
</evidence>
<reference evidence="3 4" key="1">
    <citation type="submission" date="2022-12" db="EMBL/GenBank/DDBJ databases">
        <title>Chromosome-scale assembly of the Ensete ventricosum genome.</title>
        <authorList>
            <person name="Dussert Y."/>
            <person name="Stocks J."/>
            <person name="Wendawek A."/>
            <person name="Woldeyes F."/>
            <person name="Nichols R.A."/>
            <person name="Borrell J.S."/>
        </authorList>
    </citation>
    <scope>NUCLEOTIDE SEQUENCE [LARGE SCALE GENOMIC DNA]</scope>
    <source>
        <strain evidence="4">cv. Maze</strain>
        <tissue evidence="3">Seeds</tissue>
    </source>
</reference>
<name>A0AAV8QAK6_ENSVE</name>
<organism evidence="3 4">
    <name type="scientific">Ensete ventricosum</name>
    <name type="common">Abyssinian banana</name>
    <name type="synonym">Musa ensete</name>
    <dbReference type="NCBI Taxonomy" id="4639"/>
    <lineage>
        <taxon>Eukaryota</taxon>
        <taxon>Viridiplantae</taxon>
        <taxon>Streptophyta</taxon>
        <taxon>Embryophyta</taxon>
        <taxon>Tracheophyta</taxon>
        <taxon>Spermatophyta</taxon>
        <taxon>Magnoliopsida</taxon>
        <taxon>Liliopsida</taxon>
        <taxon>Zingiberales</taxon>
        <taxon>Musaceae</taxon>
        <taxon>Ensete</taxon>
    </lineage>
</organism>
<evidence type="ECO:0000259" key="2">
    <source>
        <dbReference type="Pfam" id="PF00076"/>
    </source>
</evidence>